<dbReference type="Proteomes" id="UP001316803">
    <property type="component" value="Unassembled WGS sequence"/>
</dbReference>
<dbReference type="InterPro" id="IPR005828">
    <property type="entry name" value="MFS_sugar_transport-like"/>
</dbReference>
<reference evidence="8 9" key="1">
    <citation type="submission" date="2022-12" db="EMBL/GenBank/DDBJ databases">
        <title>Genomic features and morphological characterization of a novel Knufia sp. strain isolated from spacecraft assembly facility.</title>
        <authorList>
            <person name="Teixeira M."/>
            <person name="Chander A.M."/>
            <person name="Stajich J.E."/>
            <person name="Venkateswaran K."/>
        </authorList>
    </citation>
    <scope>NUCLEOTIDE SEQUENCE [LARGE SCALE GENOMIC DNA]</scope>
    <source>
        <strain evidence="8 9">FJI-L2-BK-P2</strain>
    </source>
</reference>
<dbReference type="InterPro" id="IPR050360">
    <property type="entry name" value="MFS_Sugar_Transporters"/>
</dbReference>
<dbReference type="PROSITE" id="PS00217">
    <property type="entry name" value="SUGAR_TRANSPORT_2"/>
    <property type="match status" value="1"/>
</dbReference>
<dbReference type="InterPro" id="IPR005829">
    <property type="entry name" value="Sugar_transporter_CS"/>
</dbReference>
<feature type="transmembrane region" description="Helical" evidence="6">
    <location>
        <begin position="45"/>
        <end position="75"/>
    </location>
</feature>
<comment type="caution">
    <text evidence="8">The sequence shown here is derived from an EMBL/GenBank/DDBJ whole genome shotgun (WGS) entry which is preliminary data.</text>
</comment>
<dbReference type="Pfam" id="PF00083">
    <property type="entry name" value="Sugar_tr"/>
    <property type="match status" value="1"/>
</dbReference>
<evidence type="ECO:0000256" key="6">
    <source>
        <dbReference type="SAM" id="Phobius"/>
    </source>
</evidence>
<protein>
    <recommendedName>
        <fullName evidence="7">Major facilitator superfamily (MFS) profile domain-containing protein</fullName>
    </recommendedName>
</protein>
<sequence>MQRVDSQKPSVELVETLSAPALRAPQKGTQQVLPLGQAIRKYPKVVGYVIGLVTGILLVGYDTVIVGTVAALPHFQKDYGRFLYGKWIIPATWLALWHAFGPIGSVIGGVSAGWFQDRVGRRWSLATGSLISAIGVAILYVSNLPADYDARRGVFLAGKTLQGLSTGFVLATIQTYISETVPIAMRGSALALCPTAILLGQLMGSVVVFTSSSRDTSKAYLIPIASQWPFSAVPFIMALLMPESPAHLIRRDLMDAAWKASKRLYTNDIAAEVYRLKASIEHERLLAAEATYIACFRGSNLRRTGIVVFTGMIPMLFGLPLLSQASYFMQVVGMSASNSLIFLILGIALGLIGNGIGVWLMSRVGRRISTFTSLAITTVLWCAMGVAGCWTGVVTIWYSSTTMMVITIICGMGAWPASTAISAEVSALKLRAKSVGIGVFSQMGANVIFSLVLPYVFNPDAGNLRAKTGFVMSGICGVATVVTWFYVPESKDRSVTELDKMFELGVPARGFKGWVDESDRGLDRKGLDGRMDSA</sequence>
<feature type="transmembrane region" description="Helical" evidence="6">
    <location>
        <begin position="123"/>
        <end position="142"/>
    </location>
</feature>
<organism evidence="8 9">
    <name type="scientific">Knufia fluminis</name>
    <dbReference type="NCBI Taxonomy" id="191047"/>
    <lineage>
        <taxon>Eukaryota</taxon>
        <taxon>Fungi</taxon>
        <taxon>Dikarya</taxon>
        <taxon>Ascomycota</taxon>
        <taxon>Pezizomycotina</taxon>
        <taxon>Eurotiomycetes</taxon>
        <taxon>Chaetothyriomycetidae</taxon>
        <taxon>Chaetothyriales</taxon>
        <taxon>Trichomeriaceae</taxon>
        <taxon>Knufia</taxon>
    </lineage>
</organism>
<evidence type="ECO:0000256" key="3">
    <source>
        <dbReference type="ARBA" id="ARBA00022692"/>
    </source>
</evidence>
<dbReference type="InterPro" id="IPR036259">
    <property type="entry name" value="MFS_trans_sf"/>
</dbReference>
<dbReference type="PANTHER" id="PTHR48022">
    <property type="entry name" value="PLASTIDIC GLUCOSE TRANSPORTER 4"/>
    <property type="match status" value="1"/>
</dbReference>
<dbReference type="InterPro" id="IPR020846">
    <property type="entry name" value="MFS_dom"/>
</dbReference>
<feature type="transmembrane region" description="Helical" evidence="6">
    <location>
        <begin position="404"/>
        <end position="423"/>
    </location>
</feature>
<feature type="transmembrane region" description="Helical" evidence="6">
    <location>
        <begin position="469"/>
        <end position="487"/>
    </location>
</feature>
<accession>A0AAN8F3S9</accession>
<dbReference type="GO" id="GO:0005351">
    <property type="term" value="F:carbohydrate:proton symporter activity"/>
    <property type="evidence" value="ECO:0007669"/>
    <property type="project" value="TreeGrafter"/>
</dbReference>
<dbReference type="GO" id="GO:0016020">
    <property type="term" value="C:membrane"/>
    <property type="evidence" value="ECO:0007669"/>
    <property type="project" value="UniProtKB-SubCell"/>
</dbReference>
<feature type="domain" description="Major facilitator superfamily (MFS) profile" evidence="7">
    <location>
        <begin position="48"/>
        <end position="491"/>
    </location>
</feature>
<feature type="transmembrane region" description="Helical" evidence="6">
    <location>
        <begin position="435"/>
        <end position="457"/>
    </location>
</feature>
<feature type="transmembrane region" description="Helical" evidence="6">
    <location>
        <begin position="374"/>
        <end position="398"/>
    </location>
</feature>
<evidence type="ECO:0000313" key="8">
    <source>
        <dbReference type="EMBL" id="KAK5950666.1"/>
    </source>
</evidence>
<dbReference type="AlphaFoldDB" id="A0AAN8F3S9"/>
<feature type="transmembrane region" description="Helical" evidence="6">
    <location>
        <begin position="154"/>
        <end position="177"/>
    </location>
</feature>
<name>A0AAN8F3S9_9EURO</name>
<dbReference type="FunFam" id="1.20.1250.20:FF:000078">
    <property type="entry name" value="MFS maltose transporter, putative"/>
    <property type="match status" value="1"/>
</dbReference>
<dbReference type="SUPFAM" id="SSF103473">
    <property type="entry name" value="MFS general substrate transporter"/>
    <property type="match status" value="1"/>
</dbReference>
<proteinExistence type="inferred from homology"/>
<evidence type="ECO:0000256" key="4">
    <source>
        <dbReference type="ARBA" id="ARBA00022989"/>
    </source>
</evidence>
<keyword evidence="9" id="KW-1185">Reference proteome</keyword>
<keyword evidence="5 6" id="KW-0472">Membrane</keyword>
<feature type="transmembrane region" description="Helical" evidence="6">
    <location>
        <begin position="220"/>
        <end position="241"/>
    </location>
</feature>
<dbReference type="PANTHER" id="PTHR48022:SF41">
    <property type="entry name" value="MAJOR FACILITATOR SUPERFAMILY (MFS) PROFILE DOMAIN-CONTAINING PROTEIN"/>
    <property type="match status" value="1"/>
</dbReference>
<feature type="transmembrane region" description="Helical" evidence="6">
    <location>
        <begin position="340"/>
        <end position="362"/>
    </location>
</feature>
<comment type="similarity">
    <text evidence="2">Belongs to the major facilitator superfamily. Sugar transporter (TC 2.A.1.1) family.</text>
</comment>
<evidence type="ECO:0000313" key="9">
    <source>
        <dbReference type="Proteomes" id="UP001316803"/>
    </source>
</evidence>
<feature type="transmembrane region" description="Helical" evidence="6">
    <location>
        <begin position="306"/>
        <end position="328"/>
    </location>
</feature>
<evidence type="ECO:0000259" key="7">
    <source>
        <dbReference type="PROSITE" id="PS50850"/>
    </source>
</evidence>
<evidence type="ECO:0000256" key="5">
    <source>
        <dbReference type="ARBA" id="ARBA00023136"/>
    </source>
</evidence>
<dbReference type="Gene3D" id="1.20.1250.20">
    <property type="entry name" value="MFS general substrate transporter like domains"/>
    <property type="match status" value="1"/>
</dbReference>
<evidence type="ECO:0000256" key="2">
    <source>
        <dbReference type="ARBA" id="ARBA00010992"/>
    </source>
</evidence>
<keyword evidence="4 6" id="KW-1133">Transmembrane helix</keyword>
<evidence type="ECO:0000256" key="1">
    <source>
        <dbReference type="ARBA" id="ARBA00004141"/>
    </source>
</evidence>
<keyword evidence="3 6" id="KW-0812">Transmembrane</keyword>
<gene>
    <name evidence="8" type="ORF">OHC33_008333</name>
</gene>
<feature type="transmembrane region" description="Helical" evidence="6">
    <location>
        <begin position="87"/>
        <end position="111"/>
    </location>
</feature>
<dbReference type="PROSITE" id="PS50850">
    <property type="entry name" value="MFS"/>
    <property type="match status" value="1"/>
</dbReference>
<dbReference type="EMBL" id="JAKLMC020000025">
    <property type="protein sequence ID" value="KAK5950666.1"/>
    <property type="molecule type" value="Genomic_DNA"/>
</dbReference>
<feature type="transmembrane region" description="Helical" evidence="6">
    <location>
        <begin position="189"/>
        <end position="208"/>
    </location>
</feature>
<comment type="subcellular location">
    <subcellularLocation>
        <location evidence="1">Membrane</location>
        <topology evidence="1">Multi-pass membrane protein</topology>
    </subcellularLocation>
</comment>